<proteinExistence type="predicted"/>
<evidence type="ECO:0000313" key="4">
    <source>
        <dbReference type="Proteomes" id="UP000326570"/>
    </source>
</evidence>
<organism evidence="3 4">
    <name type="scientific">Adhaeribacter soli</name>
    <dbReference type="NCBI Taxonomy" id="2607655"/>
    <lineage>
        <taxon>Bacteria</taxon>
        <taxon>Pseudomonadati</taxon>
        <taxon>Bacteroidota</taxon>
        <taxon>Cytophagia</taxon>
        <taxon>Cytophagales</taxon>
        <taxon>Hymenobacteraceae</taxon>
        <taxon>Adhaeribacter</taxon>
    </lineage>
</organism>
<dbReference type="RefSeq" id="WP_150901975.1">
    <property type="nucleotide sequence ID" value="NZ_VTWT01000001.1"/>
</dbReference>
<feature type="chain" id="PRO_5025061129" description="DUF4625 domain-containing protein" evidence="2">
    <location>
        <begin position="24"/>
        <end position="139"/>
    </location>
</feature>
<evidence type="ECO:0008006" key="5">
    <source>
        <dbReference type="Google" id="ProtNLM"/>
    </source>
</evidence>
<feature type="signal peptide" evidence="2">
    <location>
        <begin position="1"/>
        <end position="23"/>
    </location>
</feature>
<feature type="region of interest" description="Disordered" evidence="1">
    <location>
        <begin position="26"/>
        <end position="47"/>
    </location>
</feature>
<reference evidence="3 4" key="1">
    <citation type="submission" date="2019-09" db="EMBL/GenBank/DDBJ databases">
        <title>Genome sequence of Adhaeribacter sp. M2.</title>
        <authorList>
            <person name="Srinivasan S."/>
        </authorList>
    </citation>
    <scope>NUCLEOTIDE SEQUENCE [LARGE SCALE GENOMIC DNA]</scope>
    <source>
        <strain evidence="3 4">M2</strain>
    </source>
</reference>
<evidence type="ECO:0000313" key="3">
    <source>
        <dbReference type="EMBL" id="KAA9345832.1"/>
    </source>
</evidence>
<evidence type="ECO:0000256" key="2">
    <source>
        <dbReference type="SAM" id="SignalP"/>
    </source>
</evidence>
<keyword evidence="2" id="KW-0732">Signal</keyword>
<dbReference type="EMBL" id="VTWT01000001">
    <property type="protein sequence ID" value="KAA9345832.1"/>
    <property type="molecule type" value="Genomic_DNA"/>
</dbReference>
<dbReference type="PROSITE" id="PS51257">
    <property type="entry name" value="PROKAR_LIPOPROTEIN"/>
    <property type="match status" value="1"/>
</dbReference>
<name>A0A5N1J790_9BACT</name>
<keyword evidence="4" id="KW-1185">Reference proteome</keyword>
<protein>
    <recommendedName>
        <fullName evidence="5">DUF4625 domain-containing protein</fullName>
    </recommendedName>
</protein>
<accession>A0A5N1J790</accession>
<comment type="caution">
    <text evidence="3">The sequence shown here is derived from an EMBL/GenBank/DDBJ whole genome shotgun (WGS) entry which is preliminary data.</text>
</comment>
<dbReference type="Proteomes" id="UP000326570">
    <property type="component" value="Unassembled WGS sequence"/>
</dbReference>
<sequence length="139" mass="15238">MKKNRLNQIVLSVVFGFSVILSACTEKDDPDPDPENHATFAIDSPREGDLLTSNNTLTISGMIRGEQELGGYSIIIRRKSDSLVIFERTQVAHHTALPFNEQYTTGKVIAPSDLELEVIANLGSNGQTSSKKINIRAIP</sequence>
<dbReference type="AlphaFoldDB" id="A0A5N1J790"/>
<gene>
    <name evidence="3" type="ORF">F0P94_01750</name>
</gene>
<evidence type="ECO:0000256" key="1">
    <source>
        <dbReference type="SAM" id="MobiDB-lite"/>
    </source>
</evidence>